<dbReference type="PROSITE" id="PS50102">
    <property type="entry name" value="RRM"/>
    <property type="match status" value="2"/>
</dbReference>
<dbReference type="InterPro" id="IPR050374">
    <property type="entry name" value="RRT5_SRSF_SR"/>
</dbReference>
<feature type="compositionally biased region" description="Pro residues" evidence="3">
    <location>
        <begin position="193"/>
        <end position="214"/>
    </location>
</feature>
<dbReference type="InterPro" id="IPR012677">
    <property type="entry name" value="Nucleotide-bd_a/b_plait_sf"/>
</dbReference>
<evidence type="ECO:0000313" key="5">
    <source>
        <dbReference type="EMBL" id="RCH81264.1"/>
    </source>
</evidence>
<keyword evidence="6" id="KW-1185">Reference proteome</keyword>
<proteinExistence type="predicted"/>
<dbReference type="GO" id="GO:0005737">
    <property type="term" value="C:cytoplasm"/>
    <property type="evidence" value="ECO:0007669"/>
    <property type="project" value="TreeGrafter"/>
</dbReference>
<sequence>MHCVNRIVEYRYPEDAKRAIQMLNEVRFMGRYVYVRYLRGPKGEKDFDSVKEAPEDCRIFLPPNFSWQDLKDLFRKAGRVLHTDVFNDPETRRPNGTGVVIFDNVSDTRHAISTLNGYNLHGNRIEVMQEKFKDVQADINQATTSPRSAITAGVVTPANATAAINAHTTNIPPPPPISSVSDSHYYRSSSSSSPPPPPPPPPSTMIEQPMPPSPYQNVHRFGEPVPPPPPVYPGVSLVGGPAADLPTHGHNQIYVNNLPFSTTWQDLIDLFRHVGPVMRAEILVINGYPKGAGYVRFEDAETCQRAIDRFNGYIYGGRALDIKMDKYSTTL</sequence>
<dbReference type="EMBL" id="PJQL01003511">
    <property type="protein sequence ID" value="RCH81264.1"/>
    <property type="molecule type" value="Genomic_DNA"/>
</dbReference>
<comment type="caution">
    <text evidence="5">The sequence shown here is derived from an EMBL/GenBank/DDBJ whole genome shotgun (WGS) entry which is preliminary data.</text>
</comment>
<dbReference type="Gene3D" id="3.30.70.330">
    <property type="match status" value="2"/>
</dbReference>
<reference evidence="5 6" key="1">
    <citation type="journal article" date="2018" name="G3 (Bethesda)">
        <title>Phylogenetic and Phylogenomic Definition of Rhizopus Species.</title>
        <authorList>
            <person name="Gryganskyi A.P."/>
            <person name="Golan J."/>
            <person name="Dolatabadi S."/>
            <person name="Mondo S."/>
            <person name="Robb S."/>
            <person name="Idnurm A."/>
            <person name="Muszewska A."/>
            <person name="Steczkiewicz K."/>
            <person name="Masonjones S."/>
            <person name="Liao H.L."/>
            <person name="Gajdeczka M.T."/>
            <person name="Anike F."/>
            <person name="Vuek A."/>
            <person name="Anishchenko I.M."/>
            <person name="Voigt K."/>
            <person name="de Hoog G.S."/>
            <person name="Smith M.E."/>
            <person name="Heitman J."/>
            <person name="Vilgalys R."/>
            <person name="Stajich J.E."/>
        </authorList>
    </citation>
    <scope>NUCLEOTIDE SEQUENCE [LARGE SCALE GENOMIC DNA]</scope>
    <source>
        <strain evidence="5 6">CBS 357.93</strain>
    </source>
</reference>
<evidence type="ECO:0000259" key="4">
    <source>
        <dbReference type="PROSITE" id="PS50102"/>
    </source>
</evidence>
<name>A0A367IUA5_RHIAZ</name>
<dbReference type="AlphaFoldDB" id="A0A367IUA5"/>
<dbReference type="InterPro" id="IPR035979">
    <property type="entry name" value="RBD_domain_sf"/>
</dbReference>
<accession>A0A367IUA5</accession>
<dbReference type="Proteomes" id="UP000252139">
    <property type="component" value="Unassembled WGS sequence"/>
</dbReference>
<dbReference type="CDD" id="cd00590">
    <property type="entry name" value="RRM_SF"/>
    <property type="match status" value="1"/>
</dbReference>
<keyword evidence="1 2" id="KW-0694">RNA-binding</keyword>
<protein>
    <recommendedName>
        <fullName evidence="4">RRM domain-containing protein</fullName>
    </recommendedName>
</protein>
<feature type="region of interest" description="Disordered" evidence="3">
    <location>
        <begin position="166"/>
        <end position="227"/>
    </location>
</feature>
<dbReference type="STRING" id="86630.A0A367IUA5"/>
<dbReference type="OrthoDB" id="1049195at2759"/>
<dbReference type="PANTHER" id="PTHR23003:SF3">
    <property type="entry name" value="FI21236P1-RELATED"/>
    <property type="match status" value="1"/>
</dbReference>
<evidence type="ECO:0000313" key="6">
    <source>
        <dbReference type="Proteomes" id="UP000252139"/>
    </source>
</evidence>
<feature type="domain" description="RRM" evidence="4">
    <location>
        <begin position="251"/>
        <end position="327"/>
    </location>
</feature>
<evidence type="ECO:0000256" key="3">
    <source>
        <dbReference type="SAM" id="MobiDB-lite"/>
    </source>
</evidence>
<evidence type="ECO:0000256" key="2">
    <source>
        <dbReference type="PROSITE-ProRule" id="PRU00176"/>
    </source>
</evidence>
<dbReference type="GO" id="GO:1990904">
    <property type="term" value="C:ribonucleoprotein complex"/>
    <property type="evidence" value="ECO:0007669"/>
    <property type="project" value="TreeGrafter"/>
</dbReference>
<dbReference type="PANTHER" id="PTHR23003">
    <property type="entry name" value="RNA RECOGNITION MOTIF RRM DOMAIN CONTAINING PROTEIN"/>
    <property type="match status" value="1"/>
</dbReference>
<dbReference type="GO" id="GO:0003729">
    <property type="term" value="F:mRNA binding"/>
    <property type="evidence" value="ECO:0007669"/>
    <property type="project" value="TreeGrafter"/>
</dbReference>
<dbReference type="SUPFAM" id="SSF54928">
    <property type="entry name" value="RNA-binding domain, RBD"/>
    <property type="match status" value="3"/>
</dbReference>
<feature type="domain" description="RRM" evidence="4">
    <location>
        <begin position="61"/>
        <end position="132"/>
    </location>
</feature>
<dbReference type="Pfam" id="PF00076">
    <property type="entry name" value="RRM_1"/>
    <property type="match status" value="2"/>
</dbReference>
<gene>
    <name evidence="5" type="ORF">CU097_002935</name>
</gene>
<evidence type="ECO:0000256" key="1">
    <source>
        <dbReference type="ARBA" id="ARBA00022884"/>
    </source>
</evidence>
<dbReference type="SMART" id="SM00360">
    <property type="entry name" value="RRM"/>
    <property type="match status" value="2"/>
</dbReference>
<dbReference type="GO" id="GO:0005634">
    <property type="term" value="C:nucleus"/>
    <property type="evidence" value="ECO:0007669"/>
    <property type="project" value="TreeGrafter"/>
</dbReference>
<dbReference type="InterPro" id="IPR000504">
    <property type="entry name" value="RRM_dom"/>
</dbReference>
<organism evidence="5 6">
    <name type="scientific">Rhizopus azygosporus</name>
    <name type="common">Rhizopus microsporus var. azygosporus</name>
    <dbReference type="NCBI Taxonomy" id="86630"/>
    <lineage>
        <taxon>Eukaryota</taxon>
        <taxon>Fungi</taxon>
        <taxon>Fungi incertae sedis</taxon>
        <taxon>Mucoromycota</taxon>
        <taxon>Mucoromycotina</taxon>
        <taxon>Mucoromycetes</taxon>
        <taxon>Mucorales</taxon>
        <taxon>Mucorineae</taxon>
        <taxon>Rhizopodaceae</taxon>
        <taxon>Rhizopus</taxon>
    </lineage>
</organism>